<keyword evidence="1" id="KW-1133">Transmembrane helix</keyword>
<evidence type="ECO:0000256" key="1">
    <source>
        <dbReference type="SAM" id="Phobius"/>
    </source>
</evidence>
<reference evidence="3 4" key="1">
    <citation type="submission" date="2024-10" db="EMBL/GenBank/DDBJ databases">
        <title>Updated reference genomes for cyclostephanoid diatoms.</title>
        <authorList>
            <person name="Roberts W.R."/>
            <person name="Alverson A.J."/>
        </authorList>
    </citation>
    <scope>NUCLEOTIDE SEQUENCE [LARGE SCALE GENOMIC DNA]</scope>
    <source>
        <strain evidence="3 4">AJA232-27</strain>
    </source>
</reference>
<accession>A0ABD3M866</accession>
<feature type="transmembrane region" description="Helical" evidence="1">
    <location>
        <begin position="66"/>
        <end position="83"/>
    </location>
</feature>
<dbReference type="Proteomes" id="UP001530293">
    <property type="component" value="Unassembled WGS sequence"/>
</dbReference>
<sequence length="125" mass="13154">MNTKHLLPCIIDPIPSCAVWGGIFTGIDAMQGAPLSIRTWGFYASGLWLYHASICPMEAIHGRRSALHNVVAGGVMGYVGVSTGRLGVPFVNPYYLYNFRNPAIIGGAVYGALGGALAMLGGKSI</sequence>
<dbReference type="EMBL" id="JALLBG020000268">
    <property type="protein sequence ID" value="KAL3757233.1"/>
    <property type="molecule type" value="Genomic_DNA"/>
</dbReference>
<gene>
    <name evidence="3" type="ORF">ACHAWU_002214</name>
    <name evidence="2" type="ORF">ACHAWU_008394</name>
</gene>
<evidence type="ECO:0000313" key="4">
    <source>
        <dbReference type="Proteomes" id="UP001530293"/>
    </source>
</evidence>
<keyword evidence="1" id="KW-0472">Membrane</keyword>
<dbReference type="EMBL" id="JALLBG020000192">
    <property type="protein sequence ID" value="KAL3760143.1"/>
    <property type="molecule type" value="Genomic_DNA"/>
</dbReference>
<keyword evidence="4" id="KW-1185">Reference proteome</keyword>
<keyword evidence="1" id="KW-0812">Transmembrane</keyword>
<dbReference type="AlphaFoldDB" id="A0ABD3M866"/>
<feature type="transmembrane region" description="Helical" evidence="1">
    <location>
        <begin position="103"/>
        <end position="122"/>
    </location>
</feature>
<comment type="caution">
    <text evidence="3">The sequence shown here is derived from an EMBL/GenBank/DDBJ whole genome shotgun (WGS) entry which is preliminary data.</text>
</comment>
<evidence type="ECO:0000313" key="2">
    <source>
        <dbReference type="EMBL" id="KAL3757233.1"/>
    </source>
</evidence>
<name>A0ABD3M866_9STRA</name>
<organism evidence="3 4">
    <name type="scientific">Discostella pseudostelligera</name>
    <dbReference type="NCBI Taxonomy" id="259834"/>
    <lineage>
        <taxon>Eukaryota</taxon>
        <taxon>Sar</taxon>
        <taxon>Stramenopiles</taxon>
        <taxon>Ochrophyta</taxon>
        <taxon>Bacillariophyta</taxon>
        <taxon>Coscinodiscophyceae</taxon>
        <taxon>Thalassiosirophycidae</taxon>
        <taxon>Stephanodiscales</taxon>
        <taxon>Stephanodiscaceae</taxon>
        <taxon>Discostella</taxon>
    </lineage>
</organism>
<evidence type="ECO:0000313" key="3">
    <source>
        <dbReference type="EMBL" id="KAL3760143.1"/>
    </source>
</evidence>
<protein>
    <submittedName>
        <fullName evidence="3">Uncharacterized protein</fullName>
    </submittedName>
</protein>
<proteinExistence type="predicted"/>